<proteinExistence type="predicted"/>
<comment type="caution">
    <text evidence="2">The sequence shown here is derived from an EMBL/GenBank/DDBJ whole genome shotgun (WGS) entry which is preliminary data.</text>
</comment>
<sequence>MIIVDEGGEGAEQRPKSLTQIDERRRHRPRPHPHHRRKAPNDVYAYANRYFINSCVSEVCQNSSRTGDGLFSNAASITDNCVACKLWSIVLLSPSLYCYSVDEIVIPHVQPTWSKL</sequence>
<reference evidence="2 3" key="1">
    <citation type="submission" date="2024-03" db="EMBL/GenBank/DDBJ databases">
        <title>Adaptation during the transition from Ophiocordyceps entomopathogen to insect associate is accompanied by gene loss and intensified selection.</title>
        <authorList>
            <person name="Ward C.M."/>
            <person name="Onetto C.A."/>
            <person name="Borneman A.R."/>
        </authorList>
    </citation>
    <scope>NUCLEOTIDE SEQUENCE [LARGE SCALE GENOMIC DNA]</scope>
    <source>
        <strain evidence="2">AWRI1</strain>
        <tissue evidence="2">Single Adult Female</tissue>
    </source>
</reference>
<dbReference type="EMBL" id="JBBCAQ010000010">
    <property type="protein sequence ID" value="KAK7601170.1"/>
    <property type="molecule type" value="Genomic_DNA"/>
</dbReference>
<dbReference type="Proteomes" id="UP001367676">
    <property type="component" value="Unassembled WGS sequence"/>
</dbReference>
<protein>
    <submittedName>
        <fullName evidence="2">Uncharacterized protein</fullName>
    </submittedName>
</protein>
<organism evidence="2 3">
    <name type="scientific">Parthenolecanium corni</name>
    <dbReference type="NCBI Taxonomy" id="536013"/>
    <lineage>
        <taxon>Eukaryota</taxon>
        <taxon>Metazoa</taxon>
        <taxon>Ecdysozoa</taxon>
        <taxon>Arthropoda</taxon>
        <taxon>Hexapoda</taxon>
        <taxon>Insecta</taxon>
        <taxon>Pterygota</taxon>
        <taxon>Neoptera</taxon>
        <taxon>Paraneoptera</taxon>
        <taxon>Hemiptera</taxon>
        <taxon>Sternorrhyncha</taxon>
        <taxon>Coccoidea</taxon>
        <taxon>Coccidae</taxon>
        <taxon>Parthenolecanium</taxon>
    </lineage>
</organism>
<gene>
    <name evidence="2" type="ORF">V9T40_008611</name>
</gene>
<evidence type="ECO:0000313" key="2">
    <source>
        <dbReference type="EMBL" id="KAK7601170.1"/>
    </source>
</evidence>
<feature type="compositionally biased region" description="Basic residues" evidence="1">
    <location>
        <begin position="25"/>
        <end position="38"/>
    </location>
</feature>
<name>A0AAN9TL67_9HEMI</name>
<evidence type="ECO:0000256" key="1">
    <source>
        <dbReference type="SAM" id="MobiDB-lite"/>
    </source>
</evidence>
<evidence type="ECO:0000313" key="3">
    <source>
        <dbReference type="Proteomes" id="UP001367676"/>
    </source>
</evidence>
<accession>A0AAN9TL67</accession>
<keyword evidence="3" id="KW-1185">Reference proteome</keyword>
<dbReference type="AlphaFoldDB" id="A0AAN9TL67"/>
<feature type="region of interest" description="Disordered" evidence="1">
    <location>
        <begin position="1"/>
        <end position="40"/>
    </location>
</feature>